<dbReference type="GO" id="GO:0005840">
    <property type="term" value="C:ribosome"/>
    <property type="evidence" value="ECO:0007669"/>
    <property type="project" value="UniProtKB-KW"/>
</dbReference>
<comment type="similarity">
    <text evidence="1 5">Belongs to the eukaryotic ribosomal protein eS8 family.</text>
</comment>
<dbReference type="InterPro" id="IPR022309">
    <property type="entry name" value="Ribosomal_Se8/biogenesis_NSA2"/>
</dbReference>
<dbReference type="Pfam" id="PF01201">
    <property type="entry name" value="Ribosomal_S8e"/>
    <property type="match status" value="1"/>
</dbReference>
<feature type="region of interest" description="Disordered" evidence="6">
    <location>
        <begin position="1"/>
        <end position="23"/>
    </location>
</feature>
<dbReference type="InterPro" id="IPR020919">
    <property type="entry name" value="Ribosomal_protein_eS8_arc"/>
</dbReference>
<dbReference type="HAMAP" id="MF_00029">
    <property type="entry name" value="Ribosomal_eS8"/>
    <property type="match status" value="1"/>
</dbReference>
<evidence type="ECO:0000313" key="8">
    <source>
        <dbReference type="Proteomes" id="UP000317158"/>
    </source>
</evidence>
<dbReference type="GO" id="GO:0003735">
    <property type="term" value="F:structural constituent of ribosome"/>
    <property type="evidence" value="ECO:0007669"/>
    <property type="project" value="InterPro"/>
</dbReference>
<evidence type="ECO:0000256" key="2">
    <source>
        <dbReference type="ARBA" id="ARBA00022980"/>
    </source>
</evidence>
<dbReference type="InterPro" id="IPR001047">
    <property type="entry name" value="Ribosomal_eS8"/>
</dbReference>
<keyword evidence="2 5" id="KW-0689">Ribosomal protein</keyword>
<proteinExistence type="inferred from homology"/>
<dbReference type="CDD" id="cd11382">
    <property type="entry name" value="Ribosomal_S8e"/>
    <property type="match status" value="1"/>
</dbReference>
<comment type="subunit">
    <text evidence="5">Part of the 30S ribosomal subunit.</text>
</comment>
<name>A0A520KS00_METT2</name>
<reference evidence="7 8" key="1">
    <citation type="journal article" date="2019" name="Nat. Microbiol.">
        <title>Wide diversity of methane and short-chain alkane metabolisms in uncultured archaea.</title>
        <authorList>
            <person name="Borrel G."/>
            <person name="Adam P.S."/>
            <person name="McKay L.J."/>
            <person name="Chen L.X."/>
            <person name="Sierra-Garcia I.N."/>
            <person name="Sieber C.M."/>
            <person name="Letourneur Q."/>
            <person name="Ghozlane A."/>
            <person name="Andersen G.L."/>
            <person name="Li W.J."/>
            <person name="Hallam S.J."/>
            <person name="Muyzer G."/>
            <person name="de Oliveira V.M."/>
            <person name="Inskeep W.P."/>
            <person name="Banfield J.F."/>
            <person name="Gribaldo S."/>
        </authorList>
    </citation>
    <scope>NUCLEOTIDE SEQUENCE [LARGE SCALE GENOMIC DNA]</scope>
    <source>
        <strain evidence="7">NM1a</strain>
    </source>
</reference>
<dbReference type="GO" id="GO:1990904">
    <property type="term" value="C:ribonucleoprotein complex"/>
    <property type="evidence" value="ECO:0007669"/>
    <property type="project" value="UniProtKB-KW"/>
</dbReference>
<dbReference type="NCBIfam" id="TIGR00307">
    <property type="entry name" value="eS8"/>
    <property type="match status" value="1"/>
</dbReference>
<evidence type="ECO:0000256" key="5">
    <source>
        <dbReference type="HAMAP-Rule" id="MF_00029"/>
    </source>
</evidence>
<dbReference type="AlphaFoldDB" id="A0A520KS00"/>
<comment type="caution">
    <text evidence="7">The sequence shown here is derived from an EMBL/GenBank/DDBJ whole genome shotgun (WGS) entry which is preliminary data.</text>
</comment>
<dbReference type="EMBL" id="RXIF01000006">
    <property type="protein sequence ID" value="RZN64562.1"/>
    <property type="molecule type" value="Genomic_DNA"/>
</dbReference>
<protein>
    <recommendedName>
        <fullName evidence="4 5">Small ribosomal subunit protein eS8</fullName>
    </recommendedName>
</protein>
<dbReference type="Proteomes" id="UP000317158">
    <property type="component" value="Unassembled WGS sequence"/>
</dbReference>
<accession>A0A520KS00</accession>
<evidence type="ECO:0000256" key="3">
    <source>
        <dbReference type="ARBA" id="ARBA00023274"/>
    </source>
</evidence>
<organism evidence="7 8">
    <name type="scientific">Methanoliparum thermophilum</name>
    <dbReference type="NCBI Taxonomy" id="2491083"/>
    <lineage>
        <taxon>Archaea</taxon>
        <taxon>Methanobacteriati</taxon>
        <taxon>Methanobacteriota</taxon>
        <taxon>Candidatus Methanoliparia</taxon>
        <taxon>Candidatus Methanoliparales</taxon>
        <taxon>Candidatus Methanoliparaceae</taxon>
        <taxon>Candidatus Methanoliparum</taxon>
    </lineage>
</organism>
<evidence type="ECO:0000256" key="6">
    <source>
        <dbReference type="SAM" id="MobiDB-lite"/>
    </source>
</evidence>
<evidence type="ECO:0000256" key="1">
    <source>
        <dbReference type="ARBA" id="ARBA00005257"/>
    </source>
</evidence>
<evidence type="ECO:0000256" key="4">
    <source>
        <dbReference type="ARBA" id="ARBA00035277"/>
    </source>
</evidence>
<keyword evidence="3 5" id="KW-0687">Ribonucleoprotein</keyword>
<dbReference type="Gene3D" id="2.40.10.310">
    <property type="match status" value="1"/>
</dbReference>
<gene>
    <name evidence="5" type="primary">rps8e</name>
    <name evidence="7" type="ORF">EF806_04275</name>
</gene>
<evidence type="ECO:0000313" key="7">
    <source>
        <dbReference type="EMBL" id="RZN64562.1"/>
    </source>
</evidence>
<dbReference type="GO" id="GO:0006412">
    <property type="term" value="P:translation"/>
    <property type="evidence" value="ECO:0007669"/>
    <property type="project" value="UniProtKB-UniRule"/>
</dbReference>
<sequence>MSWQGRSKRKYTGGKHKKNRKRRIYEKGRDFLPLVIGEVKRKKNRVRGGGEKLILLSHNKINVTDLKTGITKNVEIKTVTENSANPHFVRRNIITKGAIIETELGKAKVTSRPGQNGVLNGILIE</sequence>